<reference evidence="2 3" key="1">
    <citation type="submission" date="2018-11" db="EMBL/GenBank/DDBJ databases">
        <title>The genome of Variovorax sp T529.</title>
        <authorList>
            <person name="Gao J."/>
        </authorList>
    </citation>
    <scope>NUCLEOTIDE SEQUENCE [LARGE SCALE GENOMIC DNA]</scope>
    <source>
        <strain evidence="2 3">T529</strain>
    </source>
</reference>
<dbReference type="Pfam" id="PF20398">
    <property type="entry name" value="DUF6691"/>
    <property type="match status" value="1"/>
</dbReference>
<organism evidence="2 3">
    <name type="scientific">Variovorax beijingensis</name>
    <dbReference type="NCBI Taxonomy" id="2496117"/>
    <lineage>
        <taxon>Bacteria</taxon>
        <taxon>Pseudomonadati</taxon>
        <taxon>Pseudomonadota</taxon>
        <taxon>Betaproteobacteria</taxon>
        <taxon>Burkholderiales</taxon>
        <taxon>Comamonadaceae</taxon>
        <taxon>Variovorax</taxon>
    </lineage>
</organism>
<sequence>MFGLGLIVSGMANPAKVLGFLDLGGRWDPSLAFVMGGAIAVGAVAFAVARRRTRSLLGAAMRLPAARAIDRRLVLGSVLFGIGWGVAGFCPGPGLVAAGMGEAKALVFVAAMLAGMVGFELIERRRSAAADMPGAAADTAQ</sequence>
<feature type="transmembrane region" description="Helical" evidence="1">
    <location>
        <begin position="73"/>
        <end position="99"/>
    </location>
</feature>
<dbReference type="Proteomes" id="UP000271590">
    <property type="component" value="Unassembled WGS sequence"/>
</dbReference>
<dbReference type="EMBL" id="RQXU01000030">
    <property type="protein sequence ID" value="RRH81474.1"/>
    <property type="molecule type" value="Genomic_DNA"/>
</dbReference>
<feature type="transmembrane region" description="Helical" evidence="1">
    <location>
        <begin position="105"/>
        <end position="122"/>
    </location>
</feature>
<comment type="caution">
    <text evidence="2">The sequence shown here is derived from an EMBL/GenBank/DDBJ whole genome shotgun (WGS) entry which is preliminary data.</text>
</comment>
<evidence type="ECO:0000313" key="3">
    <source>
        <dbReference type="Proteomes" id="UP000271590"/>
    </source>
</evidence>
<dbReference type="InterPro" id="IPR046513">
    <property type="entry name" value="DUF6691"/>
</dbReference>
<keyword evidence="1" id="KW-0472">Membrane</keyword>
<protein>
    <submittedName>
        <fullName evidence="2">YeeE/YedE family protein</fullName>
    </submittedName>
</protein>
<evidence type="ECO:0000313" key="2">
    <source>
        <dbReference type="EMBL" id="RRH81474.1"/>
    </source>
</evidence>
<accession>A0A3P3E565</accession>
<name>A0A3P3E565_9BURK</name>
<feature type="transmembrane region" description="Helical" evidence="1">
    <location>
        <begin position="30"/>
        <end position="49"/>
    </location>
</feature>
<proteinExistence type="predicted"/>
<keyword evidence="1" id="KW-0812">Transmembrane</keyword>
<gene>
    <name evidence="2" type="ORF">EH244_28895</name>
</gene>
<evidence type="ECO:0000256" key="1">
    <source>
        <dbReference type="SAM" id="Phobius"/>
    </source>
</evidence>
<dbReference type="AlphaFoldDB" id="A0A3P3E565"/>
<keyword evidence="1" id="KW-1133">Transmembrane helix</keyword>